<dbReference type="Pfam" id="PF02932">
    <property type="entry name" value="Neur_chan_memb"/>
    <property type="match status" value="1"/>
</dbReference>
<feature type="non-terminal residue" evidence="14">
    <location>
        <position position="1"/>
    </location>
</feature>
<reference evidence="15" key="3">
    <citation type="submission" date="2022-06" db="UniProtKB">
        <authorList>
            <consortium name="EnsemblMetazoa"/>
        </authorList>
    </citation>
    <scope>IDENTIFICATION</scope>
</reference>
<keyword evidence="6" id="KW-0732">Signal</keyword>
<feature type="transmembrane region" description="Helical" evidence="11">
    <location>
        <begin position="163"/>
        <end position="183"/>
    </location>
</feature>
<accession>A0A834RCE1</accession>
<dbReference type="PRINTS" id="PR00252">
    <property type="entry name" value="NRIONCHANNEL"/>
</dbReference>
<keyword evidence="10 11" id="KW-0407">Ion channel</keyword>
<dbReference type="PROSITE" id="PS00236">
    <property type="entry name" value="NEUROTR_ION_CHANNEL"/>
    <property type="match status" value="1"/>
</dbReference>
<evidence type="ECO:0000259" key="12">
    <source>
        <dbReference type="Pfam" id="PF02931"/>
    </source>
</evidence>
<keyword evidence="5 11" id="KW-0812">Transmembrane</keyword>
<dbReference type="Proteomes" id="UP000070412">
    <property type="component" value="Unassembled WGS sequence"/>
</dbReference>
<dbReference type="InterPro" id="IPR006028">
    <property type="entry name" value="GABAA/Glycine_rcpt"/>
</dbReference>
<dbReference type="GO" id="GO:0005230">
    <property type="term" value="F:extracellular ligand-gated monoatomic ion channel activity"/>
    <property type="evidence" value="ECO:0007669"/>
    <property type="project" value="InterPro"/>
</dbReference>
<dbReference type="GO" id="GO:0005886">
    <property type="term" value="C:plasma membrane"/>
    <property type="evidence" value="ECO:0007669"/>
    <property type="project" value="UniProtKB-SubCell"/>
</dbReference>
<dbReference type="Gene3D" id="2.70.170.10">
    <property type="entry name" value="Neurotransmitter-gated ion-channel ligand-binding domain"/>
    <property type="match status" value="2"/>
</dbReference>
<dbReference type="AlphaFoldDB" id="A0A834RCE1"/>
<dbReference type="Pfam" id="PF02931">
    <property type="entry name" value="Neur_chan_LBD"/>
    <property type="match status" value="2"/>
</dbReference>
<feature type="transmembrane region" description="Helical" evidence="11">
    <location>
        <begin position="491"/>
        <end position="515"/>
    </location>
</feature>
<protein>
    <submittedName>
        <fullName evidence="14">Glycine receptor subunit alpha-1</fullName>
    </submittedName>
</protein>
<evidence type="ECO:0000313" key="14">
    <source>
        <dbReference type="EMBL" id="KAF7491123.1"/>
    </source>
</evidence>
<comment type="subcellular location">
    <subcellularLocation>
        <location evidence="2">Cell membrane</location>
    </subcellularLocation>
    <subcellularLocation>
        <location evidence="1">Membrane</location>
        <topology evidence="1">Multi-pass membrane protein</topology>
    </subcellularLocation>
</comment>
<evidence type="ECO:0000256" key="4">
    <source>
        <dbReference type="ARBA" id="ARBA00022475"/>
    </source>
</evidence>
<dbReference type="Gene3D" id="1.20.58.390">
    <property type="entry name" value="Neurotransmitter-gated ion-channel transmembrane domain"/>
    <property type="match status" value="1"/>
</dbReference>
<feature type="domain" description="Neurotransmitter-gated ion-channel ligand-binding" evidence="12">
    <location>
        <begin position="35"/>
        <end position="108"/>
    </location>
</feature>
<sequence length="602" mass="70704">ILRSDLDLCLEWTNQQSSISKAFSSSALGGSKLILEDIESIWHPKIFISNSIRTRTATIPNKYQWILVTFNRSANFRFCRRLRVYSSCEIDVKKFPFDRNHCLYQLQTRENLSLKLVKISFSTKSESIHITKLILGENCGGDSRCVYGGFEFIRNISYYIIRYYSTTFLCICISCLSPWITVLAYPGRTILCATVLLAVIRISSIGFEEVTSGSIVALYWWLWMAQLFIFFTLVEYALAISWYQFVREKRLALETRSWSDYRLSWNSHSYHNYPTALIDSNCLWKPRIRLRNIDSLQVIDGDRYIEFSKRNTSLYYCSRIDATIWTRFILAKFPFDKNELNFEFHSYDSIENNLKLMMDNQSTAIDLLAQNDEFKLSSIHHTECRIGVQDDFDRLMIESIHLPRNSSSKFENDSCVSSHIIIKRNINYYVIRYYLPTFLQVCISQVEFWYPIAAYSANGRMVLTVVVMVNLIGISRKAYNLVPSHHITPLFWWLWLCQLFVFLSLLEFALAYAWYHFNRDRKLSRLNQITSSDGLSDDRGNWLNKLDRITNFILTKIYGKLPFDSDEENRNKVDYLARFMFPSVFLLTSVTYGLIFLRTNTI</sequence>
<dbReference type="InterPro" id="IPR036719">
    <property type="entry name" value="Neuro-gated_channel_TM_sf"/>
</dbReference>
<dbReference type="SUPFAM" id="SSF63712">
    <property type="entry name" value="Nicotinic receptor ligand binding domain-like"/>
    <property type="match status" value="2"/>
</dbReference>
<dbReference type="GO" id="GO:0005254">
    <property type="term" value="F:chloride channel activity"/>
    <property type="evidence" value="ECO:0007669"/>
    <property type="project" value="UniProtKB-ARBA"/>
</dbReference>
<dbReference type="InterPro" id="IPR038050">
    <property type="entry name" value="Neuro_actylchol_rec"/>
</dbReference>
<evidence type="ECO:0000256" key="8">
    <source>
        <dbReference type="ARBA" id="ARBA00023065"/>
    </source>
</evidence>
<gene>
    <name evidence="14" type="ORF">SSS_2362</name>
</gene>
<evidence type="ECO:0000259" key="13">
    <source>
        <dbReference type="Pfam" id="PF02932"/>
    </source>
</evidence>
<name>A0A834RCE1_SARSC</name>
<dbReference type="InterPro" id="IPR018000">
    <property type="entry name" value="Neurotransmitter_ion_chnl_CS"/>
</dbReference>
<dbReference type="PANTHER" id="PTHR18945">
    <property type="entry name" value="NEUROTRANSMITTER GATED ION CHANNEL"/>
    <property type="match status" value="1"/>
</dbReference>
<reference evidence="16" key="1">
    <citation type="journal article" date="2020" name="PLoS Negl. Trop. Dis.">
        <title>High-quality nuclear genome for Sarcoptes scabiei-A critical resource for a neglected parasite.</title>
        <authorList>
            <person name="Korhonen P.K."/>
            <person name="Gasser R.B."/>
            <person name="Ma G."/>
            <person name="Wang T."/>
            <person name="Stroehlein A.J."/>
            <person name="Young N.D."/>
            <person name="Ang C.S."/>
            <person name="Fernando D.D."/>
            <person name="Lu H.C."/>
            <person name="Taylor S."/>
            <person name="Reynolds S.L."/>
            <person name="Mofiz E."/>
            <person name="Najaraj S.H."/>
            <person name="Gowda H."/>
            <person name="Madugundu A."/>
            <person name="Renuse S."/>
            <person name="Holt D."/>
            <person name="Pandey A."/>
            <person name="Papenfuss A.T."/>
            <person name="Fischer K."/>
        </authorList>
    </citation>
    <scope>NUCLEOTIDE SEQUENCE [LARGE SCALE GENOMIC DNA]</scope>
</reference>
<keyword evidence="14" id="KW-0675">Receptor</keyword>
<keyword evidence="7 11" id="KW-1133">Transmembrane helix</keyword>
<feature type="domain" description="Neurotransmitter-gated ion-channel transmembrane" evidence="13">
    <location>
        <begin position="434"/>
        <end position="516"/>
    </location>
</feature>
<keyword evidence="16" id="KW-1185">Reference proteome</keyword>
<comment type="similarity">
    <text evidence="11">Belongs to the ligand-gated ion channel (TC 1.A.9) family.</text>
</comment>
<evidence type="ECO:0000313" key="16">
    <source>
        <dbReference type="Proteomes" id="UP000070412"/>
    </source>
</evidence>
<feature type="transmembrane region" description="Helical" evidence="11">
    <location>
        <begin position="219"/>
        <end position="243"/>
    </location>
</feature>
<evidence type="ECO:0000256" key="7">
    <source>
        <dbReference type="ARBA" id="ARBA00022989"/>
    </source>
</evidence>
<evidence type="ECO:0000256" key="5">
    <source>
        <dbReference type="ARBA" id="ARBA00022692"/>
    </source>
</evidence>
<reference evidence="14" key="2">
    <citation type="submission" date="2020-01" db="EMBL/GenBank/DDBJ databases">
        <authorList>
            <person name="Korhonen P.K.K."/>
            <person name="Guangxu M.G."/>
            <person name="Wang T.W."/>
            <person name="Stroehlein A.J.S."/>
            <person name="Young N.D."/>
            <person name="Ang C.-S.A."/>
            <person name="Fernando D.W.F."/>
            <person name="Lu H.L."/>
            <person name="Taylor S.T."/>
            <person name="Ehtesham M.E.M."/>
            <person name="Najaraj S.H.N."/>
            <person name="Harsha G.H.G."/>
            <person name="Madugundu A.M."/>
            <person name="Renuse S.R."/>
            <person name="Holt D.H."/>
            <person name="Pandey A.P."/>
            <person name="Papenfuss A.P."/>
            <person name="Gasser R.B.G."/>
            <person name="Fischer K.F."/>
        </authorList>
    </citation>
    <scope>NUCLEOTIDE SEQUENCE</scope>
    <source>
        <strain evidence="14">SSS_KF_BRIS2020</strain>
    </source>
</reference>
<dbReference type="InterPro" id="IPR006201">
    <property type="entry name" value="Neur_channel"/>
</dbReference>
<keyword evidence="4" id="KW-1003">Cell membrane</keyword>
<evidence type="ECO:0000256" key="6">
    <source>
        <dbReference type="ARBA" id="ARBA00022729"/>
    </source>
</evidence>
<dbReference type="InterPro" id="IPR036734">
    <property type="entry name" value="Neur_chan_lig-bd_sf"/>
</dbReference>
<organism evidence="14">
    <name type="scientific">Sarcoptes scabiei</name>
    <name type="common">Itch mite</name>
    <name type="synonym">Acarus scabiei</name>
    <dbReference type="NCBI Taxonomy" id="52283"/>
    <lineage>
        <taxon>Eukaryota</taxon>
        <taxon>Metazoa</taxon>
        <taxon>Ecdysozoa</taxon>
        <taxon>Arthropoda</taxon>
        <taxon>Chelicerata</taxon>
        <taxon>Arachnida</taxon>
        <taxon>Acari</taxon>
        <taxon>Acariformes</taxon>
        <taxon>Sarcoptiformes</taxon>
        <taxon>Astigmata</taxon>
        <taxon>Psoroptidia</taxon>
        <taxon>Sarcoptoidea</taxon>
        <taxon>Sarcoptidae</taxon>
        <taxon>Sarcoptinae</taxon>
        <taxon>Sarcoptes</taxon>
    </lineage>
</organism>
<dbReference type="InterPro" id="IPR006029">
    <property type="entry name" value="Neurotrans-gated_channel_TM"/>
</dbReference>
<keyword evidence="8 11" id="KW-0406">Ion transport</keyword>
<dbReference type="EnsemblMetazoa" id="SSS_2362s_mrna">
    <property type="protein sequence ID" value="KAF7491123.1"/>
    <property type="gene ID" value="SSS_2362"/>
</dbReference>
<evidence type="ECO:0000256" key="3">
    <source>
        <dbReference type="ARBA" id="ARBA00022448"/>
    </source>
</evidence>
<proteinExistence type="inferred from homology"/>
<dbReference type="OrthoDB" id="6482255at2759"/>
<dbReference type="InterPro" id="IPR006202">
    <property type="entry name" value="Neur_chan_lig-bd"/>
</dbReference>
<keyword evidence="3 11" id="KW-0813">Transport</keyword>
<evidence type="ECO:0000256" key="2">
    <source>
        <dbReference type="ARBA" id="ARBA00004236"/>
    </source>
</evidence>
<dbReference type="PRINTS" id="PR00253">
    <property type="entry name" value="GABAARECEPTR"/>
</dbReference>
<feature type="transmembrane region" description="Helical" evidence="11">
    <location>
        <begin position="190"/>
        <end position="207"/>
    </location>
</feature>
<keyword evidence="9 11" id="KW-0472">Membrane</keyword>
<evidence type="ECO:0000313" key="15">
    <source>
        <dbReference type="EnsemblMetazoa" id="KAF7491123.1"/>
    </source>
</evidence>
<dbReference type="GO" id="GO:0004888">
    <property type="term" value="F:transmembrane signaling receptor activity"/>
    <property type="evidence" value="ECO:0007669"/>
    <property type="project" value="InterPro"/>
</dbReference>
<evidence type="ECO:0000256" key="1">
    <source>
        <dbReference type="ARBA" id="ARBA00004141"/>
    </source>
</evidence>
<evidence type="ECO:0000256" key="10">
    <source>
        <dbReference type="ARBA" id="ARBA00023303"/>
    </source>
</evidence>
<dbReference type="EMBL" id="WVUK01000061">
    <property type="protein sequence ID" value="KAF7491123.1"/>
    <property type="molecule type" value="Genomic_DNA"/>
</dbReference>
<dbReference type="SUPFAM" id="SSF90112">
    <property type="entry name" value="Neurotransmitter-gated ion-channel transmembrane pore"/>
    <property type="match status" value="2"/>
</dbReference>
<feature type="domain" description="Neurotransmitter-gated ion-channel ligand-binding" evidence="12">
    <location>
        <begin position="256"/>
        <end position="382"/>
    </location>
</feature>
<dbReference type="GO" id="GO:0099095">
    <property type="term" value="F:ligand-gated monoatomic anion channel activity"/>
    <property type="evidence" value="ECO:0007669"/>
    <property type="project" value="UniProtKB-ARBA"/>
</dbReference>
<evidence type="ECO:0000256" key="9">
    <source>
        <dbReference type="ARBA" id="ARBA00023136"/>
    </source>
</evidence>
<evidence type="ECO:0000256" key="11">
    <source>
        <dbReference type="RuleBase" id="RU000687"/>
    </source>
</evidence>
<feature type="transmembrane region" description="Helical" evidence="11">
    <location>
        <begin position="579"/>
        <end position="597"/>
    </location>
</feature>